<evidence type="ECO:0000256" key="1">
    <source>
        <dbReference type="ARBA" id="ARBA00005854"/>
    </source>
</evidence>
<protein>
    <submittedName>
        <fullName evidence="7">2-hydroxyacid dehydrogenase</fullName>
    </submittedName>
</protein>
<reference evidence="7 8" key="1">
    <citation type="submission" date="2020-08" db="EMBL/GenBank/DDBJ databases">
        <title>Genome sequence of Nocardioides mesophilus KACC 16243T.</title>
        <authorList>
            <person name="Hyun D.-W."/>
            <person name="Bae J.-W."/>
        </authorList>
    </citation>
    <scope>NUCLEOTIDE SEQUENCE [LARGE SCALE GENOMIC DNA]</scope>
    <source>
        <strain evidence="7 8">KACC 16243</strain>
    </source>
</reference>
<dbReference type="InterPro" id="IPR006140">
    <property type="entry name" value="D-isomer_DH_NAD-bd"/>
</dbReference>
<evidence type="ECO:0000256" key="2">
    <source>
        <dbReference type="ARBA" id="ARBA00023002"/>
    </source>
</evidence>
<evidence type="ECO:0000259" key="6">
    <source>
        <dbReference type="Pfam" id="PF02826"/>
    </source>
</evidence>
<dbReference type="GO" id="GO:0016616">
    <property type="term" value="F:oxidoreductase activity, acting on the CH-OH group of donors, NAD or NADP as acceptor"/>
    <property type="evidence" value="ECO:0007669"/>
    <property type="project" value="InterPro"/>
</dbReference>
<dbReference type="Gene3D" id="3.40.50.720">
    <property type="entry name" value="NAD(P)-binding Rossmann-like Domain"/>
    <property type="match status" value="2"/>
</dbReference>
<evidence type="ECO:0000256" key="4">
    <source>
        <dbReference type="RuleBase" id="RU003719"/>
    </source>
</evidence>
<evidence type="ECO:0000313" key="7">
    <source>
        <dbReference type="EMBL" id="QNN52050.1"/>
    </source>
</evidence>
<dbReference type="Proteomes" id="UP000515947">
    <property type="component" value="Chromosome"/>
</dbReference>
<name>A0A7G9R8X5_9ACTN</name>
<evidence type="ECO:0000259" key="5">
    <source>
        <dbReference type="Pfam" id="PF00389"/>
    </source>
</evidence>
<dbReference type="Pfam" id="PF00389">
    <property type="entry name" value="2-Hacid_dh"/>
    <property type="match status" value="1"/>
</dbReference>
<keyword evidence="8" id="KW-1185">Reference proteome</keyword>
<dbReference type="EMBL" id="CP060713">
    <property type="protein sequence ID" value="QNN52050.1"/>
    <property type="molecule type" value="Genomic_DNA"/>
</dbReference>
<dbReference type="InterPro" id="IPR029753">
    <property type="entry name" value="D-isomer_DH_CS"/>
</dbReference>
<dbReference type="RefSeq" id="WP_187577893.1">
    <property type="nucleotide sequence ID" value="NZ_CP060713.1"/>
</dbReference>
<proteinExistence type="inferred from homology"/>
<dbReference type="PROSITE" id="PS00670">
    <property type="entry name" value="D_2_HYDROXYACID_DH_2"/>
    <property type="match status" value="1"/>
</dbReference>
<accession>A0A7G9R8X5</accession>
<keyword evidence="3" id="KW-0520">NAD</keyword>
<evidence type="ECO:0000313" key="8">
    <source>
        <dbReference type="Proteomes" id="UP000515947"/>
    </source>
</evidence>
<dbReference type="InterPro" id="IPR006139">
    <property type="entry name" value="D-isomer_2_OHA_DH_cat_dom"/>
</dbReference>
<dbReference type="CDD" id="cd12166">
    <property type="entry name" value="2-Hacid_dh_7"/>
    <property type="match status" value="1"/>
</dbReference>
<dbReference type="SUPFAM" id="SSF51735">
    <property type="entry name" value="NAD(P)-binding Rossmann-fold domains"/>
    <property type="match status" value="1"/>
</dbReference>
<dbReference type="PANTHER" id="PTHR43333">
    <property type="entry name" value="2-HACID_DH_C DOMAIN-CONTAINING PROTEIN"/>
    <property type="match status" value="1"/>
</dbReference>
<dbReference type="GO" id="GO:0051287">
    <property type="term" value="F:NAD binding"/>
    <property type="evidence" value="ECO:0007669"/>
    <property type="project" value="InterPro"/>
</dbReference>
<keyword evidence="2 4" id="KW-0560">Oxidoreductase</keyword>
<dbReference type="AlphaFoldDB" id="A0A7G9R8X5"/>
<evidence type="ECO:0000256" key="3">
    <source>
        <dbReference type="ARBA" id="ARBA00023027"/>
    </source>
</evidence>
<feature type="domain" description="D-isomer specific 2-hydroxyacid dehydrogenase catalytic" evidence="5">
    <location>
        <begin position="52"/>
        <end position="301"/>
    </location>
</feature>
<comment type="similarity">
    <text evidence="1 4">Belongs to the D-isomer specific 2-hydroxyacid dehydrogenase family.</text>
</comment>
<dbReference type="Pfam" id="PF02826">
    <property type="entry name" value="2-Hacid_dh_C"/>
    <property type="match status" value="1"/>
</dbReference>
<dbReference type="PROSITE" id="PS00671">
    <property type="entry name" value="D_2_HYDROXYACID_DH_3"/>
    <property type="match status" value="1"/>
</dbReference>
<dbReference type="KEGG" id="nmes:H9L09_16270"/>
<dbReference type="SUPFAM" id="SSF52283">
    <property type="entry name" value="Formate/glycerate dehydrogenase catalytic domain-like"/>
    <property type="match status" value="1"/>
</dbReference>
<gene>
    <name evidence="7" type="ORF">H9L09_16270</name>
</gene>
<dbReference type="FunFam" id="3.40.50.720:FF:000593">
    <property type="entry name" value="Dihydrofolate reductase"/>
    <property type="match status" value="1"/>
</dbReference>
<dbReference type="InterPro" id="IPR036291">
    <property type="entry name" value="NAD(P)-bd_dom_sf"/>
</dbReference>
<sequence length="306" mass="33021">MSTPLVWLPFDPSLLGEPPAGLRYEVVVPDELEVLPGSVSEVEFYVPSYGFSEVDVKAMEKMTSLRVVQTQSAGVDHLREHVPDGVLLCNGRGIHDASTAELAMTLMLASLRGIPGFVRAQDAHEWIHGTRPALADRTVLIVGYGAVGAALERRLDGFETQVVRVARSEREGVHAMGDLPDLLPRADVVVLIVPLTDETRGLMDAEALARMKDGALLVNVARGPVVDTDALVAELRSGRLCAALDVTDPEPLPAGHPLWDCPNLLVSPHVGGATSAMEPRAYRLVREQLERYATGQPLVNVMSGDY</sequence>
<organism evidence="7 8">
    <name type="scientific">Nocardioides mesophilus</name>
    <dbReference type="NCBI Taxonomy" id="433659"/>
    <lineage>
        <taxon>Bacteria</taxon>
        <taxon>Bacillati</taxon>
        <taxon>Actinomycetota</taxon>
        <taxon>Actinomycetes</taxon>
        <taxon>Propionibacteriales</taxon>
        <taxon>Nocardioidaceae</taxon>
        <taxon>Nocardioides</taxon>
    </lineage>
</organism>
<feature type="domain" description="D-isomer specific 2-hydroxyacid dehydrogenase NAD-binding" evidence="6">
    <location>
        <begin position="104"/>
        <end position="271"/>
    </location>
</feature>
<dbReference type="PANTHER" id="PTHR43333:SF1">
    <property type="entry name" value="D-ISOMER SPECIFIC 2-HYDROXYACID DEHYDROGENASE NAD-BINDING DOMAIN-CONTAINING PROTEIN"/>
    <property type="match status" value="1"/>
</dbReference>